<evidence type="ECO:0000313" key="2">
    <source>
        <dbReference type="EMBL" id="KAA8574098.1"/>
    </source>
</evidence>
<accession>A0A5M9JX39</accession>
<dbReference type="EMBL" id="VICG01000003">
    <property type="protein sequence ID" value="KAA8574098.1"/>
    <property type="molecule type" value="Genomic_DNA"/>
</dbReference>
<keyword evidence="3" id="KW-1185">Reference proteome</keyword>
<protein>
    <submittedName>
        <fullName evidence="2">Uncharacterized protein</fullName>
    </submittedName>
</protein>
<dbReference type="VEuPathDB" id="FungiDB:MFRU_001g01010"/>
<name>A0A5M9JX39_MONFR</name>
<evidence type="ECO:0000256" key="1">
    <source>
        <dbReference type="SAM" id="MobiDB-lite"/>
    </source>
</evidence>
<reference evidence="2 3" key="1">
    <citation type="submission" date="2019-06" db="EMBL/GenBank/DDBJ databases">
        <title>Genome Sequence of the Brown Rot Fungal Pathogen Monilinia fructicola.</title>
        <authorList>
            <person name="De Miccolis Angelini R.M."/>
            <person name="Landi L."/>
            <person name="Abate D."/>
            <person name="Pollastro S."/>
            <person name="Romanazzi G."/>
            <person name="Faretra F."/>
        </authorList>
    </citation>
    <scope>NUCLEOTIDE SEQUENCE [LARGE SCALE GENOMIC DNA]</scope>
    <source>
        <strain evidence="2 3">Mfrc123</strain>
    </source>
</reference>
<sequence>MPSIAQEEWDVPSSMDLHASPNVNLLKRRRDVANVVDREELLGEVQMKMNSPRHTHLHRQKVERGLSRSGRRRKLGGQEVEQGQAGMDLRPCHICRRKPTVKKELDSFANCEGCGKRSCWVCIRECLGGWGNQRAMEGEDKGSEDKGEESWAEDGTQHRGMVCSRCCVERGTEGEVLCLGCLRMEETG</sequence>
<evidence type="ECO:0000313" key="3">
    <source>
        <dbReference type="Proteomes" id="UP000322873"/>
    </source>
</evidence>
<gene>
    <name evidence="2" type="ORF">EYC84_005621</name>
</gene>
<feature type="region of interest" description="Disordered" evidence="1">
    <location>
        <begin position="53"/>
        <end position="82"/>
    </location>
</feature>
<dbReference type="AlphaFoldDB" id="A0A5M9JX39"/>
<dbReference type="Proteomes" id="UP000322873">
    <property type="component" value="Unassembled WGS sequence"/>
</dbReference>
<proteinExistence type="predicted"/>
<organism evidence="2 3">
    <name type="scientific">Monilinia fructicola</name>
    <name type="common">Brown rot fungus</name>
    <name type="synonym">Ciboria fructicola</name>
    <dbReference type="NCBI Taxonomy" id="38448"/>
    <lineage>
        <taxon>Eukaryota</taxon>
        <taxon>Fungi</taxon>
        <taxon>Dikarya</taxon>
        <taxon>Ascomycota</taxon>
        <taxon>Pezizomycotina</taxon>
        <taxon>Leotiomycetes</taxon>
        <taxon>Helotiales</taxon>
        <taxon>Sclerotiniaceae</taxon>
        <taxon>Monilinia</taxon>
    </lineage>
</organism>
<comment type="caution">
    <text evidence="2">The sequence shown here is derived from an EMBL/GenBank/DDBJ whole genome shotgun (WGS) entry which is preliminary data.</text>
</comment>